<name>A0AAP9XUM1_RAOTE</name>
<sequence length="85" mass="9722">MSIILCDIDHFKRINDKYGYYQGDLVIQYVAWVLQDRVRSDDIVARTGGETNANCDDCPAHHKKATKGTLSPLLPFDFLHLLQSR</sequence>
<dbReference type="PANTHER" id="PTHR45138:SF9">
    <property type="entry name" value="DIGUANYLATE CYCLASE DGCM-RELATED"/>
    <property type="match status" value="1"/>
</dbReference>
<evidence type="ECO:0000259" key="6">
    <source>
        <dbReference type="PROSITE" id="PS50887"/>
    </source>
</evidence>
<evidence type="ECO:0000256" key="5">
    <source>
        <dbReference type="ARBA" id="ARBA00034247"/>
    </source>
</evidence>
<dbReference type="Pfam" id="PF00990">
    <property type="entry name" value="GGDEF"/>
    <property type="match status" value="1"/>
</dbReference>
<evidence type="ECO:0000256" key="1">
    <source>
        <dbReference type="ARBA" id="ARBA00001946"/>
    </source>
</evidence>
<evidence type="ECO:0000256" key="3">
    <source>
        <dbReference type="ARBA" id="ARBA00012528"/>
    </source>
</evidence>
<dbReference type="NCBIfam" id="TIGR00254">
    <property type="entry name" value="GGDEF"/>
    <property type="match status" value="1"/>
</dbReference>
<protein>
    <recommendedName>
        <fullName evidence="3">diguanylate cyclase</fullName>
        <ecNumber evidence="3">2.7.7.65</ecNumber>
    </recommendedName>
</protein>
<dbReference type="RefSeq" id="WP_195711589.1">
    <property type="nucleotide sequence ID" value="NZ_CP062916.1"/>
</dbReference>
<comment type="catalytic activity">
    <reaction evidence="5">
        <text>2 GTP = 3',3'-c-di-GMP + 2 diphosphate</text>
        <dbReference type="Rhea" id="RHEA:24898"/>
        <dbReference type="ChEBI" id="CHEBI:33019"/>
        <dbReference type="ChEBI" id="CHEBI:37565"/>
        <dbReference type="ChEBI" id="CHEBI:58805"/>
        <dbReference type="EC" id="2.7.7.65"/>
    </reaction>
</comment>
<dbReference type="GO" id="GO:0043709">
    <property type="term" value="P:cell adhesion involved in single-species biofilm formation"/>
    <property type="evidence" value="ECO:0007669"/>
    <property type="project" value="TreeGrafter"/>
</dbReference>
<accession>A0AAP9XUM1</accession>
<dbReference type="EMBL" id="CP062916">
    <property type="protein sequence ID" value="QPF11367.1"/>
    <property type="molecule type" value="Genomic_DNA"/>
</dbReference>
<dbReference type="InterPro" id="IPR029787">
    <property type="entry name" value="Nucleotide_cyclase"/>
</dbReference>
<evidence type="ECO:0000256" key="4">
    <source>
        <dbReference type="ARBA" id="ARBA00023134"/>
    </source>
</evidence>
<dbReference type="GO" id="GO:0005525">
    <property type="term" value="F:GTP binding"/>
    <property type="evidence" value="ECO:0007669"/>
    <property type="project" value="UniProtKB-KW"/>
</dbReference>
<dbReference type="GO" id="GO:1902201">
    <property type="term" value="P:negative regulation of bacterial-type flagellum-dependent cell motility"/>
    <property type="evidence" value="ECO:0007669"/>
    <property type="project" value="TreeGrafter"/>
</dbReference>
<comment type="pathway">
    <text evidence="2">Purine metabolism; 3',5'-cyclic di-GMP biosynthesis.</text>
</comment>
<dbReference type="Proteomes" id="UP000594500">
    <property type="component" value="Chromosome"/>
</dbReference>
<dbReference type="GO" id="GO:0052621">
    <property type="term" value="F:diguanylate cyclase activity"/>
    <property type="evidence" value="ECO:0007669"/>
    <property type="project" value="UniProtKB-EC"/>
</dbReference>
<proteinExistence type="predicted"/>
<feature type="domain" description="GGDEF" evidence="6">
    <location>
        <begin position="1"/>
        <end position="85"/>
    </location>
</feature>
<dbReference type="EC" id="2.7.7.65" evidence="3"/>
<comment type="cofactor">
    <cofactor evidence="1">
        <name>Mg(2+)</name>
        <dbReference type="ChEBI" id="CHEBI:18420"/>
    </cofactor>
</comment>
<dbReference type="PANTHER" id="PTHR45138">
    <property type="entry name" value="REGULATORY COMPONENTS OF SENSORY TRANSDUCTION SYSTEM"/>
    <property type="match status" value="1"/>
</dbReference>
<dbReference type="Gene3D" id="3.30.70.270">
    <property type="match status" value="1"/>
</dbReference>
<dbReference type="InterPro" id="IPR000160">
    <property type="entry name" value="GGDEF_dom"/>
</dbReference>
<reference evidence="7 8" key="1">
    <citation type="submission" date="2020-10" db="EMBL/GenBank/DDBJ databases">
        <title>Resistance determinants and their genetic context in bacteria from a longitudinal study of pigs reared under conventional and antibiotic-free husbandry practices.</title>
        <authorList>
            <person name="Poulin-Laprade D."/>
            <person name="Brouard J.-S."/>
            <person name="Gagnon N."/>
            <person name="Turcotte A."/>
            <person name="Langlois A."/>
            <person name="Matte J.J."/>
            <person name="Carrillo C.D."/>
            <person name="Zaheer R."/>
            <person name="McAllister T."/>
            <person name="Topp E."/>
            <person name="Talbot G."/>
        </authorList>
    </citation>
    <scope>NUCLEOTIDE SEQUENCE [LARGE SCALE GENOMIC DNA]</scope>
    <source>
        <strain evidence="7 8">Res13-Abat-PEB01-P1-04-A</strain>
    </source>
</reference>
<gene>
    <name evidence="7" type="ORF">IMO34_06750</name>
</gene>
<dbReference type="InterPro" id="IPR043128">
    <property type="entry name" value="Rev_trsase/Diguanyl_cyclase"/>
</dbReference>
<evidence type="ECO:0000256" key="2">
    <source>
        <dbReference type="ARBA" id="ARBA00004665"/>
    </source>
</evidence>
<evidence type="ECO:0000313" key="8">
    <source>
        <dbReference type="Proteomes" id="UP000594500"/>
    </source>
</evidence>
<dbReference type="InterPro" id="IPR050469">
    <property type="entry name" value="Diguanylate_Cyclase"/>
</dbReference>
<keyword evidence="4" id="KW-0547">Nucleotide-binding</keyword>
<dbReference type="PROSITE" id="PS50887">
    <property type="entry name" value="GGDEF"/>
    <property type="match status" value="1"/>
</dbReference>
<dbReference type="AlphaFoldDB" id="A0AAP9XUM1"/>
<keyword evidence="4" id="KW-0342">GTP-binding</keyword>
<evidence type="ECO:0000313" key="7">
    <source>
        <dbReference type="EMBL" id="QPF11367.1"/>
    </source>
</evidence>
<organism evidence="7 8">
    <name type="scientific">Raoultella terrigena</name>
    <name type="common">Klebsiella terrigena</name>
    <dbReference type="NCBI Taxonomy" id="577"/>
    <lineage>
        <taxon>Bacteria</taxon>
        <taxon>Pseudomonadati</taxon>
        <taxon>Pseudomonadota</taxon>
        <taxon>Gammaproteobacteria</taxon>
        <taxon>Enterobacterales</taxon>
        <taxon>Enterobacteriaceae</taxon>
        <taxon>Klebsiella/Raoultella group</taxon>
        <taxon>Raoultella</taxon>
    </lineage>
</organism>
<dbReference type="SUPFAM" id="SSF55073">
    <property type="entry name" value="Nucleotide cyclase"/>
    <property type="match status" value="1"/>
</dbReference>
<dbReference type="GO" id="GO:0005886">
    <property type="term" value="C:plasma membrane"/>
    <property type="evidence" value="ECO:0007669"/>
    <property type="project" value="TreeGrafter"/>
</dbReference>